<keyword evidence="2 5" id="KW-0812">Transmembrane</keyword>
<evidence type="ECO:0000256" key="1">
    <source>
        <dbReference type="ARBA" id="ARBA00004141"/>
    </source>
</evidence>
<sequence length="161" mass="16877">MSIAITTHSLRVTTHVTEAASRWLSRHSVGLLRLSLGLVFLGFGALKFFPGISPAEHIAGTTVEMLTLGLVPGRGAVVLVALMETFIGLSLITGRLRRTGLAVLGVALTGILSPLILMPAQLFEHDTFTPNLTGQYVLKDIVLVAAALVVAGKALTPRSAG</sequence>
<feature type="transmembrane region" description="Helical" evidence="5">
    <location>
        <begin position="69"/>
        <end position="92"/>
    </location>
</feature>
<evidence type="ECO:0000256" key="4">
    <source>
        <dbReference type="ARBA" id="ARBA00023136"/>
    </source>
</evidence>
<evidence type="ECO:0000313" key="6">
    <source>
        <dbReference type="EMBL" id="SDJ45578.1"/>
    </source>
</evidence>
<dbReference type="GO" id="GO:0016020">
    <property type="term" value="C:membrane"/>
    <property type="evidence" value="ECO:0007669"/>
    <property type="project" value="UniProtKB-SubCell"/>
</dbReference>
<feature type="transmembrane region" description="Helical" evidence="5">
    <location>
        <begin position="31"/>
        <end position="49"/>
    </location>
</feature>
<evidence type="ECO:0000313" key="7">
    <source>
        <dbReference type="Proteomes" id="UP000199682"/>
    </source>
</evidence>
<gene>
    <name evidence="6" type="ORF">SAMN04488074_102103</name>
</gene>
<accession>A0A1G8TVJ8</accession>
<dbReference type="AlphaFoldDB" id="A0A1G8TVJ8"/>
<evidence type="ECO:0000256" key="5">
    <source>
        <dbReference type="SAM" id="Phobius"/>
    </source>
</evidence>
<dbReference type="Pfam" id="PF07681">
    <property type="entry name" value="DoxX"/>
    <property type="match status" value="1"/>
</dbReference>
<dbReference type="RefSeq" id="WP_090004629.1">
    <property type="nucleotide sequence ID" value="NZ_FNET01000002.1"/>
</dbReference>
<protein>
    <submittedName>
        <fullName evidence="6">Uncharacterized membrane protein YkgB</fullName>
    </submittedName>
</protein>
<dbReference type="InterPro" id="IPR032808">
    <property type="entry name" value="DoxX"/>
</dbReference>
<keyword evidence="4 5" id="KW-0472">Membrane</keyword>
<evidence type="ECO:0000256" key="2">
    <source>
        <dbReference type="ARBA" id="ARBA00022692"/>
    </source>
</evidence>
<proteinExistence type="predicted"/>
<dbReference type="Proteomes" id="UP000199682">
    <property type="component" value="Unassembled WGS sequence"/>
</dbReference>
<keyword evidence="3 5" id="KW-1133">Transmembrane helix</keyword>
<comment type="subcellular location">
    <subcellularLocation>
        <location evidence="1">Membrane</location>
        <topology evidence="1">Multi-pass membrane protein</topology>
    </subcellularLocation>
</comment>
<organism evidence="6 7">
    <name type="scientific">Lentzea albidocapillata subsp. violacea</name>
    <dbReference type="NCBI Taxonomy" id="128104"/>
    <lineage>
        <taxon>Bacteria</taxon>
        <taxon>Bacillati</taxon>
        <taxon>Actinomycetota</taxon>
        <taxon>Actinomycetes</taxon>
        <taxon>Pseudonocardiales</taxon>
        <taxon>Pseudonocardiaceae</taxon>
        <taxon>Lentzea</taxon>
    </lineage>
</organism>
<evidence type="ECO:0000256" key="3">
    <source>
        <dbReference type="ARBA" id="ARBA00022989"/>
    </source>
</evidence>
<feature type="transmembrane region" description="Helical" evidence="5">
    <location>
        <begin position="137"/>
        <end position="156"/>
    </location>
</feature>
<reference evidence="7" key="1">
    <citation type="submission" date="2016-10" db="EMBL/GenBank/DDBJ databases">
        <authorList>
            <person name="Varghese N."/>
            <person name="Submissions S."/>
        </authorList>
    </citation>
    <scope>NUCLEOTIDE SEQUENCE [LARGE SCALE GENOMIC DNA]</scope>
    <source>
        <strain evidence="7">DSM 44796</strain>
    </source>
</reference>
<feature type="transmembrane region" description="Helical" evidence="5">
    <location>
        <begin position="99"/>
        <end position="117"/>
    </location>
</feature>
<dbReference type="EMBL" id="FNET01000002">
    <property type="protein sequence ID" value="SDJ45578.1"/>
    <property type="molecule type" value="Genomic_DNA"/>
</dbReference>
<name>A0A1G8TVJ8_9PSEU</name>